<evidence type="ECO:0000313" key="2">
    <source>
        <dbReference type="Proteomes" id="UP000186922"/>
    </source>
</evidence>
<accession>A0A1D1VQ06</accession>
<dbReference type="AlphaFoldDB" id="A0A1D1VQ06"/>
<protein>
    <submittedName>
        <fullName evidence="1">Uncharacterized protein</fullName>
    </submittedName>
</protein>
<proteinExistence type="predicted"/>
<organism evidence="1 2">
    <name type="scientific">Ramazzottius varieornatus</name>
    <name type="common">Water bear</name>
    <name type="synonym">Tardigrade</name>
    <dbReference type="NCBI Taxonomy" id="947166"/>
    <lineage>
        <taxon>Eukaryota</taxon>
        <taxon>Metazoa</taxon>
        <taxon>Ecdysozoa</taxon>
        <taxon>Tardigrada</taxon>
        <taxon>Eutardigrada</taxon>
        <taxon>Parachela</taxon>
        <taxon>Hypsibioidea</taxon>
        <taxon>Ramazzottiidae</taxon>
        <taxon>Ramazzottius</taxon>
    </lineage>
</organism>
<reference evidence="1 2" key="1">
    <citation type="journal article" date="2016" name="Nat. Commun.">
        <title>Extremotolerant tardigrade genome and improved radiotolerance of human cultured cells by tardigrade-unique protein.</title>
        <authorList>
            <person name="Hashimoto T."/>
            <person name="Horikawa D.D."/>
            <person name="Saito Y."/>
            <person name="Kuwahara H."/>
            <person name="Kozuka-Hata H."/>
            <person name="Shin-I T."/>
            <person name="Minakuchi Y."/>
            <person name="Ohishi K."/>
            <person name="Motoyama A."/>
            <person name="Aizu T."/>
            <person name="Enomoto A."/>
            <person name="Kondo K."/>
            <person name="Tanaka S."/>
            <person name="Hara Y."/>
            <person name="Koshikawa S."/>
            <person name="Sagara H."/>
            <person name="Miura T."/>
            <person name="Yokobori S."/>
            <person name="Miyagawa K."/>
            <person name="Suzuki Y."/>
            <person name="Kubo T."/>
            <person name="Oyama M."/>
            <person name="Kohara Y."/>
            <person name="Fujiyama A."/>
            <person name="Arakawa K."/>
            <person name="Katayama T."/>
            <person name="Toyoda A."/>
            <person name="Kunieda T."/>
        </authorList>
    </citation>
    <scope>NUCLEOTIDE SEQUENCE [LARGE SCALE GENOMIC DNA]</scope>
    <source>
        <strain evidence="1 2">YOKOZUNA-1</strain>
    </source>
</reference>
<sequence length="85" mass="9624">MKSPSEDQDAFCFYQSCIPRKIQTTYSDRLSRITRTNCSSLTAMSIVPAFSFLNDTLCARLQCPQQDRSESVENLKVQTDTFGSN</sequence>
<dbReference type="Proteomes" id="UP000186922">
    <property type="component" value="Unassembled WGS sequence"/>
</dbReference>
<dbReference type="EMBL" id="BDGG01000008">
    <property type="protein sequence ID" value="GAV02263.1"/>
    <property type="molecule type" value="Genomic_DNA"/>
</dbReference>
<evidence type="ECO:0000313" key="1">
    <source>
        <dbReference type="EMBL" id="GAV02263.1"/>
    </source>
</evidence>
<gene>
    <name evidence="1" type="primary">RvY_12854-1</name>
    <name evidence="1" type="synonym">RvY_12854.1</name>
    <name evidence="1" type="ORF">RvY_12854</name>
</gene>
<keyword evidence="2" id="KW-1185">Reference proteome</keyword>
<name>A0A1D1VQ06_RAMVA</name>
<comment type="caution">
    <text evidence="1">The sequence shown here is derived from an EMBL/GenBank/DDBJ whole genome shotgun (WGS) entry which is preliminary data.</text>
</comment>